<gene>
    <name evidence="1" type="ORF">Ami3637_13615</name>
</gene>
<accession>A0A6P1MNM5</accession>
<protein>
    <submittedName>
        <fullName evidence="1">Uncharacterized protein</fullName>
    </submittedName>
</protein>
<proteinExistence type="predicted"/>
<dbReference type="RefSeq" id="WP_162363041.1">
    <property type="nucleotide sequence ID" value="NZ_CP047591.1"/>
</dbReference>
<dbReference type="AlphaFoldDB" id="A0A6P1MNM5"/>
<name>A0A6P1MNM5_9FIRM</name>
<evidence type="ECO:0000313" key="1">
    <source>
        <dbReference type="EMBL" id="QHI73276.1"/>
    </source>
</evidence>
<dbReference type="EMBL" id="CP047591">
    <property type="protein sequence ID" value="QHI73276.1"/>
    <property type="molecule type" value="Genomic_DNA"/>
</dbReference>
<sequence>MSKDEFDKVFKETYFEVIANNFSGNALAKLTGTSNGKTKEELLMDLITSVFAANAELTSKLLIDVLEIE</sequence>
<dbReference type="Proteomes" id="UP000463883">
    <property type="component" value="Chromosome"/>
</dbReference>
<dbReference type="KEGG" id="amic:Ami3637_13615"/>
<evidence type="ECO:0000313" key="2">
    <source>
        <dbReference type="Proteomes" id="UP000463883"/>
    </source>
</evidence>
<reference evidence="1 2" key="1">
    <citation type="submission" date="2020-01" db="EMBL/GenBank/DDBJ databases">
        <title>Genomic analysis of Aminipila sp. CBA3637.</title>
        <authorList>
            <person name="Kim Y.B."/>
            <person name="Roh S.W."/>
        </authorList>
    </citation>
    <scope>NUCLEOTIDE SEQUENCE [LARGE SCALE GENOMIC DNA]</scope>
    <source>
        <strain evidence="1 2">CBA3637</strain>
    </source>
</reference>
<keyword evidence="2" id="KW-1185">Reference proteome</keyword>
<organism evidence="1 2">
    <name type="scientific">Aminipila terrae</name>
    <dbReference type="NCBI Taxonomy" id="2697030"/>
    <lineage>
        <taxon>Bacteria</taxon>
        <taxon>Bacillati</taxon>
        <taxon>Bacillota</taxon>
        <taxon>Clostridia</taxon>
        <taxon>Peptostreptococcales</taxon>
        <taxon>Anaerovoracaceae</taxon>
        <taxon>Aminipila</taxon>
    </lineage>
</organism>